<feature type="region of interest" description="Disordered" evidence="1">
    <location>
        <begin position="85"/>
        <end position="104"/>
    </location>
</feature>
<reference evidence="2 3" key="1">
    <citation type="submission" date="2019-02" db="EMBL/GenBank/DDBJ databases">
        <title>Sequencing the genomes of 1000 actinobacteria strains.</title>
        <authorList>
            <person name="Klenk H.-P."/>
        </authorList>
    </citation>
    <scope>NUCLEOTIDE SEQUENCE [LARGE SCALE GENOMIC DNA]</scope>
    <source>
        <strain evidence="2 3">DSM 45612</strain>
    </source>
</reference>
<accession>A0A4Q8BEL4</accession>
<organism evidence="2 3">
    <name type="scientific">Micromonospora kangleipakensis</name>
    <dbReference type="NCBI Taxonomy" id="1077942"/>
    <lineage>
        <taxon>Bacteria</taxon>
        <taxon>Bacillati</taxon>
        <taxon>Actinomycetota</taxon>
        <taxon>Actinomycetes</taxon>
        <taxon>Micromonosporales</taxon>
        <taxon>Micromonosporaceae</taxon>
        <taxon>Micromonospora</taxon>
    </lineage>
</organism>
<dbReference type="EMBL" id="SHLD01000001">
    <property type="protein sequence ID" value="RZU75579.1"/>
    <property type="molecule type" value="Genomic_DNA"/>
</dbReference>
<feature type="compositionally biased region" description="Basic residues" evidence="1">
    <location>
        <begin position="1"/>
        <end position="12"/>
    </location>
</feature>
<protein>
    <submittedName>
        <fullName evidence="2">Uncharacterized protein</fullName>
    </submittedName>
</protein>
<name>A0A4Q8BEL4_9ACTN</name>
<proteinExistence type="predicted"/>
<keyword evidence="3" id="KW-1185">Reference proteome</keyword>
<gene>
    <name evidence="2" type="ORF">EV384_4130</name>
</gene>
<feature type="region of interest" description="Disordered" evidence="1">
    <location>
        <begin position="1"/>
        <end position="24"/>
    </location>
</feature>
<evidence type="ECO:0000256" key="1">
    <source>
        <dbReference type="SAM" id="MobiDB-lite"/>
    </source>
</evidence>
<evidence type="ECO:0000313" key="2">
    <source>
        <dbReference type="EMBL" id="RZU75579.1"/>
    </source>
</evidence>
<sequence length="139" mass="15299">MRNPARGRKKRPTPPPAARRDADWSWRTPGADVVALALVVAAVALYPAWKSARSDGRQEQLQASEAARLPALKVARVSAYIKDGIAGSSRNGNGGSDKENDLWGPHLDVTFENRASGPCLITRARLEFRQVRSLRQFRP</sequence>
<comment type="caution">
    <text evidence="2">The sequence shown here is derived from an EMBL/GenBank/DDBJ whole genome shotgun (WGS) entry which is preliminary data.</text>
</comment>
<evidence type="ECO:0000313" key="3">
    <source>
        <dbReference type="Proteomes" id="UP000294114"/>
    </source>
</evidence>
<dbReference type="OrthoDB" id="5196323at2"/>
<dbReference type="RefSeq" id="WP_130335678.1">
    <property type="nucleotide sequence ID" value="NZ_SHLD01000001.1"/>
</dbReference>
<dbReference type="AlphaFoldDB" id="A0A4Q8BEL4"/>
<dbReference type="Proteomes" id="UP000294114">
    <property type="component" value="Unassembled WGS sequence"/>
</dbReference>